<feature type="coiled-coil region" evidence="2">
    <location>
        <begin position="56"/>
        <end position="97"/>
    </location>
</feature>
<dbReference type="RefSeq" id="XP_004338350.1">
    <property type="nucleotide sequence ID" value="XM_004338302.1"/>
</dbReference>
<dbReference type="VEuPathDB" id="AmoebaDB:ACA1_203920"/>
<evidence type="ECO:0000256" key="3">
    <source>
        <dbReference type="SAM" id="MobiDB-lite"/>
    </source>
</evidence>
<sequence>MNSSGGGGGGGGIFVEAVATLRRSGTMTGQLNLNKSGQQQDTLILNTQLQSVQMQLQEKHNELNYYKSYCEELEKEVARLKLQLALKDQEVEDLTARQDAPVLRSRLSSSASVGTRSATVSGDDASAAAAHIRGTGRPSKVAPWIVGIGSSRLLSRHKEPSSPPLSTAVVGSQQQHPTSPGQTDAAAATPNNLLRTSGSLMSEGVSERHHRLSAEINAPKEERRRLSILATLAAAGEAAKDYDTYHCDRENVHTLNALEAEVHALEAEVKLLERVASGEALDLDLDELDLVLSSSSASSSASSSPGGSPHLQQRQTLRMIASSAPIPTRTRQRVSLSEARAIAPRIDDPDEADADAQVDNKGDGVESEKNTGGEEGQVNNNNNNNNSGSSNNAGNERRRDLSKRSLSADYTNDAATAPQSQTDGGEASKEASESSGDERPGQKRLSWVKAGSPWEQDNTAGETTKTTGKRKSLSSLRLVKEENRKGFGFKAVLPLVAQCEGFTVECEYDYTIKTEANYYSFLQQNWYKEHYYPHEHTCFIGVDTPLGTVIAAAKREKDDSGNYQYSIMVLTQDGDQKAVVPASALGAAAATPGWAHKVVEASFPLLLTTGCLKHIDHPQLPQAIVNLEEKERPRKYKFGVVLVQKGQDSEEHFFSNQRGSADYETFLQLLGNRGWEKFAGGLNVKNDITGTDSIYTEWRENQIMYHVSTLLPYTPDDTQQIERKRHIGNDIVLIVFLDDPTASYCPSLIKSHFIHVVVLVRVEKRDENGNASHLRVAVTAKDGVPLFGPTLPKPAVFSVDDPRSFRDFFLSKLINAELAAYRTASFSRKLRVARRAMLDDISLKYWT</sequence>
<feature type="region of interest" description="Disordered" evidence="3">
    <location>
        <begin position="106"/>
        <end position="134"/>
    </location>
</feature>
<dbReference type="InterPro" id="IPR035974">
    <property type="entry name" value="Rap/Ran-GAP_sf"/>
</dbReference>
<feature type="domain" description="Rap-GAP" evidence="4">
    <location>
        <begin position="624"/>
        <end position="841"/>
    </location>
</feature>
<dbReference type="OrthoDB" id="29335at2759"/>
<dbReference type="GO" id="GO:0005096">
    <property type="term" value="F:GTPase activator activity"/>
    <property type="evidence" value="ECO:0007669"/>
    <property type="project" value="UniProtKB-KW"/>
</dbReference>
<reference evidence="5 6" key="1">
    <citation type="journal article" date="2013" name="Genome Biol.">
        <title>Genome of Acanthamoeba castellanii highlights extensive lateral gene transfer and early evolution of tyrosine kinase signaling.</title>
        <authorList>
            <person name="Clarke M."/>
            <person name="Lohan A.J."/>
            <person name="Liu B."/>
            <person name="Lagkouvardos I."/>
            <person name="Roy S."/>
            <person name="Zafar N."/>
            <person name="Bertelli C."/>
            <person name="Schilde C."/>
            <person name="Kianianmomeni A."/>
            <person name="Burglin T.R."/>
            <person name="Frech C."/>
            <person name="Turcotte B."/>
            <person name="Kopec K.O."/>
            <person name="Synnott J.M."/>
            <person name="Choo C."/>
            <person name="Paponov I."/>
            <person name="Finkler A."/>
            <person name="Soon Heng Tan C."/>
            <person name="Hutchins A.P."/>
            <person name="Weinmeier T."/>
            <person name="Rattei T."/>
            <person name="Chu J.S."/>
            <person name="Gimenez G."/>
            <person name="Irimia M."/>
            <person name="Rigden D.J."/>
            <person name="Fitzpatrick D.A."/>
            <person name="Lorenzo-Morales J."/>
            <person name="Bateman A."/>
            <person name="Chiu C.H."/>
            <person name="Tang P."/>
            <person name="Hegemann P."/>
            <person name="Fromm H."/>
            <person name="Raoult D."/>
            <person name="Greub G."/>
            <person name="Miranda-Saavedra D."/>
            <person name="Chen N."/>
            <person name="Nash P."/>
            <person name="Ginger M.L."/>
            <person name="Horn M."/>
            <person name="Schaap P."/>
            <person name="Caler L."/>
            <person name="Loftus B."/>
        </authorList>
    </citation>
    <scope>NUCLEOTIDE SEQUENCE [LARGE SCALE GENOMIC DNA]</scope>
    <source>
        <strain evidence="5 6">Neff</strain>
    </source>
</reference>
<keyword evidence="1" id="KW-0343">GTPase activation</keyword>
<feature type="region of interest" description="Disordered" evidence="3">
    <location>
        <begin position="155"/>
        <end position="187"/>
    </location>
</feature>
<feature type="compositionally biased region" description="Polar residues" evidence="3">
    <location>
        <begin position="169"/>
        <end position="182"/>
    </location>
</feature>
<accession>L8GTS9</accession>
<keyword evidence="2" id="KW-0175">Coiled coil</keyword>
<evidence type="ECO:0000256" key="2">
    <source>
        <dbReference type="SAM" id="Coils"/>
    </source>
</evidence>
<dbReference type="PANTHER" id="PTHR15711">
    <property type="entry name" value="RAP GTPASE-ACTIVATING PROTEIN"/>
    <property type="match status" value="1"/>
</dbReference>
<feature type="compositionally biased region" description="Basic and acidic residues" evidence="3">
    <location>
        <begin position="426"/>
        <end position="441"/>
    </location>
</feature>
<proteinExistence type="predicted"/>
<dbReference type="GO" id="GO:0051056">
    <property type="term" value="P:regulation of small GTPase mediated signal transduction"/>
    <property type="evidence" value="ECO:0007669"/>
    <property type="project" value="InterPro"/>
</dbReference>
<evidence type="ECO:0000313" key="6">
    <source>
        <dbReference type="Proteomes" id="UP000011083"/>
    </source>
</evidence>
<dbReference type="SUPFAM" id="SSF111347">
    <property type="entry name" value="Rap/Ran-GAP"/>
    <property type="match status" value="1"/>
</dbReference>
<dbReference type="PANTHER" id="PTHR15711:SF65">
    <property type="entry name" value="RAPGAP_RANGAP DOMAIN-CONTAINING PROTEIN"/>
    <property type="match status" value="1"/>
</dbReference>
<dbReference type="GeneID" id="14917007"/>
<evidence type="ECO:0000259" key="4">
    <source>
        <dbReference type="PROSITE" id="PS50085"/>
    </source>
</evidence>
<feature type="compositionally biased region" description="Polar residues" evidence="3">
    <location>
        <begin position="455"/>
        <end position="466"/>
    </location>
</feature>
<dbReference type="InterPro" id="IPR000331">
    <property type="entry name" value="Rap/Ran_GAP_dom"/>
</dbReference>
<protein>
    <submittedName>
        <fullName evidence="5">Rap/ran-GAP protein</fullName>
    </submittedName>
</protein>
<feature type="compositionally biased region" description="Low complexity" evidence="3">
    <location>
        <begin position="106"/>
        <end position="121"/>
    </location>
</feature>
<feature type="compositionally biased region" description="Low complexity" evidence="3">
    <location>
        <begin position="376"/>
        <end position="394"/>
    </location>
</feature>
<dbReference type="Gene3D" id="3.40.50.11210">
    <property type="entry name" value="Rap/Ran-GAP"/>
    <property type="match status" value="1"/>
</dbReference>
<name>L8GTS9_ACACF</name>
<keyword evidence="6" id="KW-1185">Reference proteome</keyword>
<organism evidence="5 6">
    <name type="scientific">Acanthamoeba castellanii (strain ATCC 30010 / Neff)</name>
    <dbReference type="NCBI Taxonomy" id="1257118"/>
    <lineage>
        <taxon>Eukaryota</taxon>
        <taxon>Amoebozoa</taxon>
        <taxon>Discosea</taxon>
        <taxon>Longamoebia</taxon>
        <taxon>Centramoebida</taxon>
        <taxon>Acanthamoebidae</taxon>
        <taxon>Acanthamoeba</taxon>
    </lineage>
</organism>
<dbReference type="EMBL" id="KB008001">
    <property type="protein sequence ID" value="ELR16337.1"/>
    <property type="molecule type" value="Genomic_DNA"/>
</dbReference>
<feature type="region of interest" description="Disordered" evidence="3">
    <location>
        <begin position="342"/>
        <end position="471"/>
    </location>
</feature>
<dbReference type="InterPro" id="IPR050989">
    <property type="entry name" value="Rap1_Ran_GAP"/>
</dbReference>
<dbReference type="Pfam" id="PF02145">
    <property type="entry name" value="Rap_GAP"/>
    <property type="match status" value="1"/>
</dbReference>
<dbReference type="KEGG" id="acan:ACA1_203920"/>
<feature type="compositionally biased region" description="Basic and acidic residues" evidence="3">
    <location>
        <begin position="358"/>
        <end position="372"/>
    </location>
</feature>
<dbReference type="STRING" id="1257118.L8GTS9"/>
<dbReference type="Proteomes" id="UP000011083">
    <property type="component" value="Unassembled WGS sequence"/>
</dbReference>
<dbReference type="AlphaFoldDB" id="L8GTS9"/>
<feature type="compositionally biased region" description="Polar residues" evidence="3">
    <location>
        <begin position="404"/>
        <end position="422"/>
    </location>
</feature>
<dbReference type="Pfam" id="PF21022">
    <property type="entry name" value="Rap-GAP_dimer"/>
    <property type="match status" value="1"/>
</dbReference>
<evidence type="ECO:0000313" key="5">
    <source>
        <dbReference type="EMBL" id="ELR16337.1"/>
    </source>
</evidence>
<gene>
    <name evidence="5" type="ORF">ACA1_203920</name>
</gene>
<dbReference type="PROSITE" id="PS50085">
    <property type="entry name" value="RAPGAP"/>
    <property type="match status" value="1"/>
</dbReference>
<evidence type="ECO:0000256" key="1">
    <source>
        <dbReference type="ARBA" id="ARBA00022468"/>
    </source>
</evidence>